<sequence length="317" mass="35098">MTIDQDTDDLTVYGEEGHGDDAAGRVVSGAVSLSPGGTLNEESLERFLLGRHAQIVTIIGDRDSGKSTLISAIYDRLLRGPFAGFSFVASRSLIAFEKRLHSARVESGRNRPETPRTSRQEGLLHFHIALAETENPDGRFDIMLSDRAGEVYREARGDTALISQLPEIFRADRLVILVDGGRLASPIERSNAVQSARQMLRALLDNDAIDSESRVQIVITKMDLLDSTQDEDLGEIVANFEAKLLADFGQRLPHLQCMRVCARDPDGKLDPALGVDSLLHDWSVLTEKVVVPHVPELKLTSEFDRLLLRMPKDMMND</sequence>
<protein>
    <recommendedName>
        <fullName evidence="1">Double-GTPase 2 domain-containing protein</fullName>
    </recommendedName>
</protein>
<dbReference type="Pfam" id="PF19993">
    <property type="entry name" value="DO-GTPase2"/>
    <property type="match status" value="1"/>
</dbReference>
<dbReference type="Gene3D" id="3.40.50.300">
    <property type="entry name" value="P-loop containing nucleotide triphosphate hydrolases"/>
    <property type="match status" value="1"/>
</dbReference>
<accession>A0A918VSV0</accession>
<reference evidence="2" key="2">
    <citation type="submission" date="2020-09" db="EMBL/GenBank/DDBJ databases">
        <authorList>
            <person name="Sun Q."/>
            <person name="Kim S."/>
        </authorList>
    </citation>
    <scope>NUCLEOTIDE SEQUENCE</scope>
    <source>
        <strain evidence="2">KCTC 32437</strain>
    </source>
</reference>
<evidence type="ECO:0000313" key="2">
    <source>
        <dbReference type="EMBL" id="GHA19708.1"/>
    </source>
</evidence>
<dbReference type="EMBL" id="BMZE01000001">
    <property type="protein sequence ID" value="GHA19708.1"/>
    <property type="molecule type" value="Genomic_DNA"/>
</dbReference>
<dbReference type="InterPro" id="IPR027417">
    <property type="entry name" value="P-loop_NTPase"/>
</dbReference>
<evidence type="ECO:0000313" key="3">
    <source>
        <dbReference type="Proteomes" id="UP000646579"/>
    </source>
</evidence>
<organism evidence="2 3">
    <name type="scientific">Devosia pacifica</name>
    <dbReference type="NCBI Taxonomy" id="1335967"/>
    <lineage>
        <taxon>Bacteria</taxon>
        <taxon>Pseudomonadati</taxon>
        <taxon>Pseudomonadota</taxon>
        <taxon>Alphaproteobacteria</taxon>
        <taxon>Hyphomicrobiales</taxon>
        <taxon>Devosiaceae</taxon>
        <taxon>Devosia</taxon>
    </lineage>
</organism>
<dbReference type="Proteomes" id="UP000646579">
    <property type="component" value="Unassembled WGS sequence"/>
</dbReference>
<gene>
    <name evidence="2" type="ORF">GCM10007989_14140</name>
</gene>
<keyword evidence="3" id="KW-1185">Reference proteome</keyword>
<evidence type="ECO:0000259" key="1">
    <source>
        <dbReference type="Pfam" id="PF19993"/>
    </source>
</evidence>
<proteinExistence type="predicted"/>
<dbReference type="InterPro" id="IPR045528">
    <property type="entry name" value="DO-GTPase2"/>
</dbReference>
<feature type="domain" description="Double-GTPase 2" evidence="1">
    <location>
        <begin position="55"/>
        <end position="282"/>
    </location>
</feature>
<dbReference type="AlphaFoldDB" id="A0A918VSV0"/>
<dbReference type="SUPFAM" id="SSF52540">
    <property type="entry name" value="P-loop containing nucleoside triphosphate hydrolases"/>
    <property type="match status" value="1"/>
</dbReference>
<reference evidence="2" key="1">
    <citation type="journal article" date="2014" name="Int. J. Syst. Evol. Microbiol.">
        <title>Complete genome sequence of Corynebacterium casei LMG S-19264T (=DSM 44701T), isolated from a smear-ripened cheese.</title>
        <authorList>
            <consortium name="US DOE Joint Genome Institute (JGI-PGF)"/>
            <person name="Walter F."/>
            <person name="Albersmeier A."/>
            <person name="Kalinowski J."/>
            <person name="Ruckert C."/>
        </authorList>
    </citation>
    <scope>NUCLEOTIDE SEQUENCE</scope>
    <source>
        <strain evidence="2">KCTC 32437</strain>
    </source>
</reference>
<comment type="caution">
    <text evidence="2">The sequence shown here is derived from an EMBL/GenBank/DDBJ whole genome shotgun (WGS) entry which is preliminary data.</text>
</comment>
<dbReference type="RefSeq" id="WP_189424584.1">
    <property type="nucleotide sequence ID" value="NZ_BMZE01000001.1"/>
</dbReference>
<dbReference type="CDD" id="cd00882">
    <property type="entry name" value="Ras_like_GTPase"/>
    <property type="match status" value="1"/>
</dbReference>
<name>A0A918VSV0_9HYPH</name>